<comment type="function">
    <text evidence="7">SbcCD cleaves DNA hairpin structures. These structures can inhibit DNA replication and are intermediates in certain DNA recombination reactions. The complex acts as a 3'-&gt;5' double strand exonuclease that can open hairpins. It also has a 5' single-strand endonuclease activity.</text>
</comment>
<dbReference type="InterPro" id="IPR041796">
    <property type="entry name" value="Mre11_N"/>
</dbReference>
<dbReference type="NCBIfam" id="TIGR00619">
    <property type="entry name" value="sbcd"/>
    <property type="match status" value="1"/>
</dbReference>
<evidence type="ECO:0000313" key="11">
    <source>
        <dbReference type="Proteomes" id="UP001430172"/>
    </source>
</evidence>
<protein>
    <recommendedName>
        <fullName evidence="3 7">Nuclease SbcCD subunit D</fullName>
    </recommendedName>
</protein>
<evidence type="ECO:0000259" key="9">
    <source>
        <dbReference type="Pfam" id="PF12320"/>
    </source>
</evidence>
<dbReference type="Gene3D" id="3.60.21.10">
    <property type="match status" value="1"/>
</dbReference>
<dbReference type="PANTHER" id="PTHR30337">
    <property type="entry name" value="COMPONENT OF ATP-DEPENDENT DSDNA EXONUCLEASE"/>
    <property type="match status" value="1"/>
</dbReference>
<evidence type="ECO:0000256" key="7">
    <source>
        <dbReference type="RuleBase" id="RU363069"/>
    </source>
</evidence>
<dbReference type="InterPro" id="IPR004843">
    <property type="entry name" value="Calcineurin-like_PHP"/>
</dbReference>
<reference evidence="10" key="1">
    <citation type="submission" date="2021-02" db="EMBL/GenBank/DDBJ databases">
        <title>Phycicoccus sp. MQZ13P-5T, whole genome shotgun sequence.</title>
        <authorList>
            <person name="Tuo L."/>
        </authorList>
    </citation>
    <scope>NUCLEOTIDE SEQUENCE</scope>
    <source>
        <strain evidence="10">MQZ13P-5</strain>
    </source>
</reference>
<keyword evidence="4 7" id="KW-0540">Nuclease</keyword>
<keyword evidence="5 7" id="KW-0378">Hydrolase</keyword>
<organism evidence="10 11">
    <name type="scientific">Phycicoccus sonneratiae</name>
    <dbReference type="NCBI Taxonomy" id="2807628"/>
    <lineage>
        <taxon>Bacteria</taxon>
        <taxon>Bacillati</taxon>
        <taxon>Actinomycetota</taxon>
        <taxon>Actinomycetes</taxon>
        <taxon>Micrococcales</taxon>
        <taxon>Intrasporangiaceae</taxon>
        <taxon>Phycicoccus</taxon>
    </lineage>
</organism>
<evidence type="ECO:0000256" key="1">
    <source>
        <dbReference type="ARBA" id="ARBA00010555"/>
    </source>
</evidence>
<evidence type="ECO:0000256" key="5">
    <source>
        <dbReference type="ARBA" id="ARBA00022801"/>
    </source>
</evidence>
<dbReference type="Pfam" id="PF00149">
    <property type="entry name" value="Metallophos"/>
    <property type="match status" value="1"/>
</dbReference>
<dbReference type="RefSeq" id="WP_204130182.1">
    <property type="nucleotide sequence ID" value="NZ_JAFDVD010000006.1"/>
</dbReference>
<comment type="subunit">
    <text evidence="2 7">Heterodimer of SbcC and SbcD.</text>
</comment>
<dbReference type="Pfam" id="PF12320">
    <property type="entry name" value="SbcD_C"/>
    <property type="match status" value="1"/>
</dbReference>
<comment type="similarity">
    <text evidence="1 7">Belongs to the SbcD family.</text>
</comment>
<evidence type="ECO:0000313" key="10">
    <source>
        <dbReference type="EMBL" id="MBM6399686.1"/>
    </source>
</evidence>
<gene>
    <name evidence="7" type="primary">sbcD</name>
    <name evidence="10" type="ORF">JQN70_04730</name>
</gene>
<sequence>MRLLHTSDWHLGRAFHGVGLLGAQAAHLDHLVEVVRSERVDAVLVSGDVYDRALPAPDTVALLSQTLERLVDAGAQVVVSSGNHDSATRLGFASGLLERSGVHLRTSVADVGRPVLVGDVAVHPLPYLEPALVADALGAVERTHASVLRAAMERVRADAAARGGRTVVMAHAFVSGGVTSDSERDISVGGVSAVPVEVFAGVDYTALGHLHGRQVVADGVRYSGSPVAMSFSEARHRKGGLLVDLGGAEVVVEEVDAPVQRPLAVLRGPIDELLADPRHAAAEGAWCQVTLTDPSRPLGAMERLRRRFPHTLELRFEPEGVAVPLRPYAARVRAESPVDVCCDFLDHVRGGQGADADERGLLVEAVEASRVARGLTDDEGVARPARGAGAA</sequence>
<evidence type="ECO:0000256" key="2">
    <source>
        <dbReference type="ARBA" id="ARBA00011322"/>
    </source>
</evidence>
<feature type="domain" description="Nuclease SbcCD subunit D C-terminal" evidence="9">
    <location>
        <begin position="260"/>
        <end position="347"/>
    </location>
</feature>
<keyword evidence="11" id="KW-1185">Reference proteome</keyword>
<dbReference type="GO" id="GO:0004527">
    <property type="term" value="F:exonuclease activity"/>
    <property type="evidence" value="ECO:0007669"/>
    <property type="project" value="UniProtKB-KW"/>
</dbReference>
<keyword evidence="7" id="KW-0255">Endonuclease</keyword>
<name>A0ABS2CKK9_9MICO</name>
<dbReference type="SUPFAM" id="SSF56300">
    <property type="entry name" value="Metallo-dependent phosphatases"/>
    <property type="match status" value="1"/>
</dbReference>
<keyword evidence="7" id="KW-0235">DNA replication</keyword>
<comment type="caution">
    <text evidence="10">The sequence shown here is derived from an EMBL/GenBank/DDBJ whole genome shotgun (WGS) entry which is preliminary data.</text>
</comment>
<dbReference type="InterPro" id="IPR004593">
    <property type="entry name" value="SbcD"/>
</dbReference>
<dbReference type="Proteomes" id="UP001430172">
    <property type="component" value="Unassembled WGS sequence"/>
</dbReference>
<dbReference type="InterPro" id="IPR050535">
    <property type="entry name" value="DNA_Repair-Maintenance_Comp"/>
</dbReference>
<evidence type="ECO:0000256" key="6">
    <source>
        <dbReference type="ARBA" id="ARBA00022839"/>
    </source>
</evidence>
<dbReference type="InterPro" id="IPR026843">
    <property type="entry name" value="SbcD_C"/>
</dbReference>
<evidence type="ECO:0000259" key="8">
    <source>
        <dbReference type="Pfam" id="PF00149"/>
    </source>
</evidence>
<keyword evidence="6 7" id="KW-0269">Exonuclease</keyword>
<dbReference type="CDD" id="cd00840">
    <property type="entry name" value="MPP_Mre11_N"/>
    <property type="match status" value="1"/>
</dbReference>
<evidence type="ECO:0000256" key="4">
    <source>
        <dbReference type="ARBA" id="ARBA00022722"/>
    </source>
</evidence>
<dbReference type="InterPro" id="IPR029052">
    <property type="entry name" value="Metallo-depent_PP-like"/>
</dbReference>
<keyword evidence="7" id="KW-0233">DNA recombination</keyword>
<evidence type="ECO:0000256" key="3">
    <source>
        <dbReference type="ARBA" id="ARBA00013365"/>
    </source>
</evidence>
<dbReference type="EMBL" id="JAFDVD010000006">
    <property type="protein sequence ID" value="MBM6399686.1"/>
    <property type="molecule type" value="Genomic_DNA"/>
</dbReference>
<feature type="domain" description="Calcineurin-like phosphoesterase" evidence="8">
    <location>
        <begin position="1"/>
        <end position="211"/>
    </location>
</feature>
<proteinExistence type="inferred from homology"/>
<dbReference type="PANTHER" id="PTHR30337:SF0">
    <property type="entry name" value="NUCLEASE SBCCD SUBUNIT D"/>
    <property type="match status" value="1"/>
</dbReference>
<accession>A0ABS2CKK9</accession>